<dbReference type="EMBL" id="JBBEGN010000012">
    <property type="protein sequence ID" value="MEJ2870377.1"/>
    <property type="molecule type" value="Genomic_DNA"/>
</dbReference>
<dbReference type="RefSeq" id="WP_337696941.1">
    <property type="nucleotide sequence ID" value="NZ_JBBEGN010000012.1"/>
</dbReference>
<organism evidence="1 2">
    <name type="scientific">Actinomycetospora aurantiaca</name>
    <dbReference type="NCBI Taxonomy" id="3129233"/>
    <lineage>
        <taxon>Bacteria</taxon>
        <taxon>Bacillati</taxon>
        <taxon>Actinomycetota</taxon>
        <taxon>Actinomycetes</taxon>
        <taxon>Pseudonocardiales</taxon>
        <taxon>Pseudonocardiaceae</taxon>
        <taxon>Actinomycetospora</taxon>
    </lineage>
</organism>
<sequence>MQAELPNPVNFDAATALVTADVMAENFGCGPDVERHAETARPFAEAGYDHLALINAGPDVDGFFDHAANGLIERVRALGS</sequence>
<keyword evidence="2" id="KW-1185">Reference proteome</keyword>
<gene>
    <name evidence="1" type="ORF">WCD74_21585</name>
</gene>
<name>A0ABU8MST7_9PSEU</name>
<dbReference type="Proteomes" id="UP001385809">
    <property type="component" value="Unassembled WGS sequence"/>
</dbReference>
<reference evidence="1 2" key="1">
    <citation type="submission" date="2024-03" db="EMBL/GenBank/DDBJ databases">
        <title>Actinomycetospora sp. OC33-EN08, a novel actinomycete isolated from wild orchid (Aerides multiflora).</title>
        <authorList>
            <person name="Suriyachadkun C."/>
        </authorList>
    </citation>
    <scope>NUCLEOTIDE SEQUENCE [LARGE SCALE GENOMIC DNA]</scope>
    <source>
        <strain evidence="1 2">OC33-EN08</strain>
    </source>
</reference>
<comment type="caution">
    <text evidence="1">The sequence shown here is derived from an EMBL/GenBank/DDBJ whole genome shotgun (WGS) entry which is preliminary data.</text>
</comment>
<protein>
    <submittedName>
        <fullName evidence="1">Uncharacterized protein</fullName>
    </submittedName>
</protein>
<evidence type="ECO:0000313" key="1">
    <source>
        <dbReference type="EMBL" id="MEJ2870377.1"/>
    </source>
</evidence>
<accession>A0ABU8MST7</accession>
<proteinExistence type="predicted"/>
<evidence type="ECO:0000313" key="2">
    <source>
        <dbReference type="Proteomes" id="UP001385809"/>
    </source>
</evidence>